<dbReference type="AlphaFoldDB" id="A0A0H2UWA9"/>
<accession>A0A0H2UWA9</accession>
<keyword evidence="1" id="KW-0472">Membrane</keyword>
<keyword evidence="1" id="KW-0812">Transmembrane</keyword>
<proteinExistence type="predicted"/>
<evidence type="ECO:0000313" key="3">
    <source>
        <dbReference type="Proteomes" id="UP000000564"/>
    </source>
</evidence>
<evidence type="ECO:0000256" key="1">
    <source>
        <dbReference type="SAM" id="Phobius"/>
    </source>
</evidence>
<dbReference type="EMBL" id="AE014074">
    <property type="protein sequence ID" value="AAM80201.1"/>
    <property type="molecule type" value="Genomic_DNA"/>
</dbReference>
<feature type="transmembrane region" description="Helical" evidence="1">
    <location>
        <begin position="67"/>
        <end position="87"/>
    </location>
</feature>
<organism evidence="2 3">
    <name type="scientific">Streptococcus pyogenes serotype M3 (strain ATCC BAA-595 / MGAS315)</name>
    <dbReference type="NCBI Taxonomy" id="198466"/>
    <lineage>
        <taxon>Bacteria</taxon>
        <taxon>Bacillati</taxon>
        <taxon>Bacillota</taxon>
        <taxon>Bacilli</taxon>
        <taxon>Lactobacillales</taxon>
        <taxon>Streptococcaceae</taxon>
        <taxon>Streptococcus</taxon>
    </lineage>
</organism>
<protein>
    <submittedName>
        <fullName evidence="2">Uncharacterized protein</fullName>
    </submittedName>
</protein>
<evidence type="ECO:0000313" key="2">
    <source>
        <dbReference type="EMBL" id="AAM80201.1"/>
    </source>
</evidence>
<reference evidence="2 3" key="1">
    <citation type="journal article" date="2002" name="Proc. Natl. Acad. Sci. U.S.A.">
        <title>Genome sequence of a serotype M3 strain of group A Streptococcus: phage-encoded toxins, the high-virulence phenotype, and clone emergence.</title>
        <authorList>
            <person name="Beres S.B."/>
            <person name="Sylva G.L."/>
            <person name="Barbian K.D."/>
            <person name="Lei B."/>
            <person name="Hoff J.S."/>
            <person name="Mammarella N.D."/>
            <person name="Liu M.Y."/>
            <person name="Smoot J.C."/>
            <person name="Porcella S.F."/>
            <person name="Parkins L.D."/>
            <person name="Campbell D.S."/>
            <person name="Smith T.M."/>
            <person name="McCormick J.K."/>
            <person name="Leung D.Y."/>
            <person name="Schlievert P.M."/>
            <person name="Musser J.M."/>
        </authorList>
    </citation>
    <scope>NUCLEOTIDE SEQUENCE [LARGE SCALE GENOMIC DNA]</scope>
    <source>
        <strain evidence="3">ATCC BAA-595 / MGAS315</strain>
    </source>
</reference>
<name>A0A0H2UWA9_STRP3</name>
<sequence length="162" mass="17794">MISYEKVRQALKTSTIAIIILNGLGVVLSLMGFAGIFYLQSQLKNEAFRAQLTTEQLAQLQSSMTPFMIFLSVLNVLAIIAIIVFCAQNLSKLKQGLTVSYIPYILGLILSVIGLVNQFTTTMSMVGTILILIQAALYGFAFYKAKTLNEKGDDTDQDQSIL</sequence>
<keyword evidence="1" id="KW-1133">Transmembrane helix</keyword>
<feature type="transmembrane region" description="Helical" evidence="1">
    <location>
        <begin position="16"/>
        <end position="39"/>
    </location>
</feature>
<feature type="transmembrane region" description="Helical" evidence="1">
    <location>
        <begin position="125"/>
        <end position="143"/>
    </location>
</feature>
<dbReference type="RefSeq" id="WP_011054973.1">
    <property type="nucleotide sequence ID" value="NC_004070.1"/>
</dbReference>
<gene>
    <name evidence="2" type="ordered locus">SpyM3_1594</name>
</gene>
<dbReference type="KEGG" id="spg:SpyM3_1594"/>
<dbReference type="HOGENOM" id="CLU_134467_0_0_9"/>
<dbReference type="Proteomes" id="UP000000564">
    <property type="component" value="Chromosome"/>
</dbReference>
<feature type="transmembrane region" description="Helical" evidence="1">
    <location>
        <begin position="99"/>
        <end position="119"/>
    </location>
</feature>